<dbReference type="InterPro" id="IPR023214">
    <property type="entry name" value="HAD_sf"/>
</dbReference>
<dbReference type="Proteomes" id="UP001530293">
    <property type="component" value="Unassembled WGS sequence"/>
</dbReference>
<comment type="caution">
    <text evidence="2">The sequence shown here is derived from an EMBL/GenBank/DDBJ whole genome shotgun (WGS) entry which is preliminary data.</text>
</comment>
<reference evidence="2 3" key="1">
    <citation type="submission" date="2024-10" db="EMBL/GenBank/DDBJ databases">
        <title>Updated reference genomes for cyclostephanoid diatoms.</title>
        <authorList>
            <person name="Roberts W.R."/>
            <person name="Alverson A.J."/>
        </authorList>
    </citation>
    <scope>NUCLEOTIDE SEQUENCE [LARGE SCALE GENOMIC DNA]</scope>
    <source>
        <strain evidence="2 3">AJA232-27</strain>
    </source>
</reference>
<name>A0ABD3M3W9_9STRA</name>
<keyword evidence="3" id="KW-1185">Reference proteome</keyword>
<dbReference type="PANTHER" id="PTHR43316:SF8">
    <property type="entry name" value="HAD FAMILY HYDROLASE"/>
    <property type="match status" value="1"/>
</dbReference>
<keyword evidence="1" id="KW-0378">Hydrolase</keyword>
<dbReference type="GO" id="GO:0016787">
    <property type="term" value="F:hydrolase activity"/>
    <property type="evidence" value="ECO:0007669"/>
    <property type="project" value="UniProtKB-KW"/>
</dbReference>
<proteinExistence type="predicted"/>
<dbReference type="EMBL" id="JALLBG020000226">
    <property type="protein sequence ID" value="KAL3758735.1"/>
    <property type="molecule type" value="Genomic_DNA"/>
</dbReference>
<dbReference type="SUPFAM" id="SSF56784">
    <property type="entry name" value="HAD-like"/>
    <property type="match status" value="1"/>
</dbReference>
<gene>
    <name evidence="2" type="ORF">ACHAWU_001462</name>
</gene>
<dbReference type="InterPro" id="IPR036412">
    <property type="entry name" value="HAD-like_sf"/>
</dbReference>
<evidence type="ECO:0000313" key="2">
    <source>
        <dbReference type="EMBL" id="KAL3758735.1"/>
    </source>
</evidence>
<accession>A0ABD3M3W9</accession>
<evidence type="ECO:0000256" key="1">
    <source>
        <dbReference type="ARBA" id="ARBA00022801"/>
    </source>
</evidence>
<dbReference type="InterPro" id="IPR051540">
    <property type="entry name" value="S-2-haloacid_dehalogenase"/>
</dbReference>
<organism evidence="2 3">
    <name type="scientific">Discostella pseudostelligera</name>
    <dbReference type="NCBI Taxonomy" id="259834"/>
    <lineage>
        <taxon>Eukaryota</taxon>
        <taxon>Sar</taxon>
        <taxon>Stramenopiles</taxon>
        <taxon>Ochrophyta</taxon>
        <taxon>Bacillariophyta</taxon>
        <taxon>Coscinodiscophyceae</taxon>
        <taxon>Thalassiosirophycidae</taxon>
        <taxon>Stephanodiscales</taxon>
        <taxon>Stephanodiscaceae</taxon>
        <taxon>Discostella</taxon>
    </lineage>
</organism>
<evidence type="ECO:0000313" key="3">
    <source>
        <dbReference type="Proteomes" id="UP001530293"/>
    </source>
</evidence>
<dbReference type="PANTHER" id="PTHR43316">
    <property type="entry name" value="HYDROLASE, HALOACID DELAHOGENASE-RELATED"/>
    <property type="match status" value="1"/>
</dbReference>
<sequence>MAFPIHKSIPLSAIGKIGGAFFQYALAKYFFSEYARKKLKDNEWIDKINDSFQTNPYKVALIWRFSPLPEFVKNIGPALVPTLKTRYQVLATLTHGLPFTVLWSCIGNEAAMVARGVTSNAAAAVHRRDSSDLCQALYSTSTKGTEASTSSATTSKKKKKRLGLITFDLDDTLYPIAPVIDEANTAFSTAMSNFGYVDIQPSDIVETGKKIRAQISPKDVDSSSDSDPLKPKTVNHKEIRMAAIRKEMEQFILKTKLKQTAADWATEVESMSSPVLKSAEKWARTTVHSSVVQAVYNAWEMERHHAAERHLFPEAITTIKRIQEDHPNVIIGAVTDGSANPMLMVFSLMPLFDFSVSWEDDVDKVLQMEQFQELSAVDESDALSWIYRLAAERGREMSQLTDEIKKKSSSSDESLSEEDDVEWCWVHVGDDLAYDVGGAATTGAKTVLVELAPEYGQTARLRMEGKKPSWSTETDEQMANHQKMSMNALDKVDAKITHLSQLPEVINELLKGGDEEE</sequence>
<dbReference type="Gene3D" id="3.40.50.1000">
    <property type="entry name" value="HAD superfamily/HAD-like"/>
    <property type="match status" value="1"/>
</dbReference>
<dbReference type="AlphaFoldDB" id="A0ABD3M3W9"/>
<protein>
    <submittedName>
        <fullName evidence="2">Uncharacterized protein</fullName>
    </submittedName>
</protein>